<dbReference type="Pfam" id="PF08818">
    <property type="entry name" value="DUF1801"/>
    <property type="match status" value="1"/>
</dbReference>
<evidence type="ECO:0000313" key="3">
    <source>
        <dbReference type="Proteomes" id="UP000618952"/>
    </source>
</evidence>
<sequence>MSENKTLPNNKSVISFLNSIDSEEKRKDAYILLDLFKGITNETAVMWGESIIGFGSYHYKYDSGREGDMPMTGFSPRKGNFSIYIMTGFSKQQQLLEQLGTHKTGKSCLYIKRLSNIELDVLSELIKSSYQYYKNKNSQ</sequence>
<evidence type="ECO:0000313" key="2">
    <source>
        <dbReference type="EMBL" id="MBC8768438.1"/>
    </source>
</evidence>
<dbReference type="EMBL" id="JACLHY010000009">
    <property type="protein sequence ID" value="MBC8768438.1"/>
    <property type="molecule type" value="Genomic_DNA"/>
</dbReference>
<protein>
    <submittedName>
        <fullName evidence="2">DUF1801 domain-containing protein</fullName>
    </submittedName>
</protein>
<accession>A0ABR7QMN0</accession>
<dbReference type="SUPFAM" id="SSF159888">
    <property type="entry name" value="YdhG-like"/>
    <property type="match status" value="1"/>
</dbReference>
<evidence type="ECO:0000259" key="1">
    <source>
        <dbReference type="Pfam" id="PF08818"/>
    </source>
</evidence>
<keyword evidence="3" id="KW-1185">Reference proteome</keyword>
<dbReference type="InterPro" id="IPR014922">
    <property type="entry name" value="YdhG-like"/>
</dbReference>
<dbReference type="Proteomes" id="UP000618952">
    <property type="component" value="Unassembled WGS sequence"/>
</dbReference>
<dbReference type="RefSeq" id="WP_187584309.1">
    <property type="nucleotide sequence ID" value="NZ_JACLHY010000009.1"/>
</dbReference>
<proteinExistence type="predicted"/>
<gene>
    <name evidence="2" type="ORF">H4O18_10575</name>
</gene>
<name>A0ABR7QMN0_9FLAO</name>
<organism evidence="2 3">
    <name type="scientific">Arenibacter arenosicollis</name>
    <dbReference type="NCBI Taxonomy" id="2762274"/>
    <lineage>
        <taxon>Bacteria</taxon>
        <taxon>Pseudomonadati</taxon>
        <taxon>Bacteroidota</taxon>
        <taxon>Flavobacteriia</taxon>
        <taxon>Flavobacteriales</taxon>
        <taxon>Flavobacteriaceae</taxon>
        <taxon>Arenibacter</taxon>
    </lineage>
</organism>
<comment type="caution">
    <text evidence="2">The sequence shown here is derived from an EMBL/GenBank/DDBJ whole genome shotgun (WGS) entry which is preliminary data.</text>
</comment>
<feature type="domain" description="YdhG-like" evidence="1">
    <location>
        <begin position="35"/>
        <end position="128"/>
    </location>
</feature>
<reference evidence="2 3" key="1">
    <citation type="submission" date="2020-08" db="EMBL/GenBank/DDBJ databases">
        <title>Arenibacter gaetbuli sp. nov., isolated from a sand dune.</title>
        <authorList>
            <person name="Park S."/>
            <person name="Yoon J.-H."/>
        </authorList>
    </citation>
    <scope>NUCLEOTIDE SEQUENCE [LARGE SCALE GENOMIC DNA]</scope>
    <source>
        <strain evidence="2 3">BSSL-BM3</strain>
    </source>
</reference>